<feature type="domain" description="GAF" evidence="2">
    <location>
        <begin position="77"/>
        <end position="217"/>
    </location>
</feature>
<dbReference type="Proteomes" id="UP000217257">
    <property type="component" value="Chromosome"/>
</dbReference>
<dbReference type="EMBL" id="CP022098">
    <property type="protein sequence ID" value="ATB35153.1"/>
    <property type="molecule type" value="Genomic_DNA"/>
</dbReference>
<dbReference type="Gene3D" id="3.30.450.40">
    <property type="match status" value="1"/>
</dbReference>
<protein>
    <recommendedName>
        <fullName evidence="2">GAF domain-containing protein</fullName>
    </recommendedName>
</protein>
<dbReference type="AlphaFoldDB" id="A0A250IV84"/>
<evidence type="ECO:0000313" key="4">
    <source>
        <dbReference type="Proteomes" id="UP000217257"/>
    </source>
</evidence>
<dbReference type="InterPro" id="IPR003018">
    <property type="entry name" value="GAF"/>
</dbReference>
<feature type="coiled-coil region" evidence="1">
    <location>
        <begin position="17"/>
        <end position="51"/>
    </location>
</feature>
<dbReference type="InterPro" id="IPR029016">
    <property type="entry name" value="GAF-like_dom_sf"/>
</dbReference>
<dbReference type="KEGG" id="cfus:CYFUS_000565"/>
<accession>A0A250IV84</accession>
<dbReference type="RefSeq" id="WP_095983817.1">
    <property type="nucleotide sequence ID" value="NZ_CP022098.1"/>
</dbReference>
<evidence type="ECO:0000259" key="2">
    <source>
        <dbReference type="SMART" id="SM00065"/>
    </source>
</evidence>
<evidence type="ECO:0000313" key="3">
    <source>
        <dbReference type="EMBL" id="ATB35153.1"/>
    </source>
</evidence>
<gene>
    <name evidence="3" type="ORF">CYFUS_000565</name>
</gene>
<name>A0A250IV84_9BACT</name>
<reference evidence="3 4" key="1">
    <citation type="submission" date="2017-06" db="EMBL/GenBank/DDBJ databases">
        <title>Sequencing and comparative analysis of myxobacterial genomes.</title>
        <authorList>
            <person name="Rupp O."/>
            <person name="Goesmann A."/>
            <person name="Sogaard-Andersen L."/>
        </authorList>
    </citation>
    <scope>NUCLEOTIDE SEQUENCE [LARGE SCALE GENOMIC DNA]</scope>
    <source>
        <strain evidence="3 4">DSM 52655</strain>
    </source>
</reference>
<organism evidence="3 4">
    <name type="scientific">Cystobacter fuscus</name>
    <dbReference type="NCBI Taxonomy" id="43"/>
    <lineage>
        <taxon>Bacteria</taxon>
        <taxon>Pseudomonadati</taxon>
        <taxon>Myxococcota</taxon>
        <taxon>Myxococcia</taxon>
        <taxon>Myxococcales</taxon>
        <taxon>Cystobacterineae</taxon>
        <taxon>Archangiaceae</taxon>
        <taxon>Cystobacter</taxon>
    </lineage>
</organism>
<evidence type="ECO:0000256" key="1">
    <source>
        <dbReference type="SAM" id="Coils"/>
    </source>
</evidence>
<dbReference type="SMART" id="SM00065">
    <property type="entry name" value="GAF"/>
    <property type="match status" value="1"/>
</dbReference>
<sequence length="219" mass="23682">MSQDPPSKPATPDPTALQRTEERLGELRAENASLRTRLDALHQERARLEERLCEADARVTSLVGLYAASHRLHETLERRALLDILRDIINNIVGSEELGIFELDEQHSTLVLVHSMGIEPAGLQSIPLGSGIIGQTALTGQLFVASEGKRPPATGNEPALTACVPLRIGSRVWGVIAIFGMLPHKPTLGDSDLELFALLEKQAGLVLAASETEPDGHRS</sequence>
<keyword evidence="1" id="KW-0175">Coiled coil</keyword>
<proteinExistence type="predicted"/>
<dbReference type="SUPFAM" id="SSF55781">
    <property type="entry name" value="GAF domain-like"/>
    <property type="match status" value="1"/>
</dbReference>
<dbReference type="Pfam" id="PF13185">
    <property type="entry name" value="GAF_2"/>
    <property type="match status" value="1"/>
</dbReference>